<dbReference type="EMBL" id="GG693865">
    <property type="protein sequence ID" value="EES53329.1"/>
    <property type="molecule type" value="Genomic_DNA"/>
</dbReference>
<gene>
    <name evidence="2" type="ORF">UBAL3_79520050</name>
</gene>
<feature type="transmembrane region" description="Helical" evidence="1">
    <location>
        <begin position="12"/>
        <end position="31"/>
    </location>
</feature>
<evidence type="ECO:0000313" key="2">
    <source>
        <dbReference type="EMBL" id="EES53329.1"/>
    </source>
</evidence>
<keyword evidence="1" id="KW-0812">Transmembrane</keyword>
<keyword evidence="1" id="KW-1133">Transmembrane helix</keyword>
<proteinExistence type="predicted"/>
<dbReference type="Proteomes" id="UP000009374">
    <property type="component" value="Unassembled WGS sequence"/>
</dbReference>
<organism evidence="2 3">
    <name type="scientific">Leptospirillum ferrodiazotrophum</name>
    <dbReference type="NCBI Taxonomy" id="412449"/>
    <lineage>
        <taxon>Bacteria</taxon>
        <taxon>Pseudomonadati</taxon>
        <taxon>Nitrospirota</taxon>
        <taxon>Nitrospiria</taxon>
        <taxon>Nitrospirales</taxon>
        <taxon>Nitrospiraceae</taxon>
        <taxon>Leptospirillum</taxon>
    </lineage>
</organism>
<dbReference type="AlphaFoldDB" id="C6HVN2"/>
<keyword evidence="1" id="KW-0472">Membrane</keyword>
<protein>
    <recommendedName>
        <fullName evidence="4">Copper resistance protein D domain-containing protein</fullName>
    </recommendedName>
</protein>
<name>C6HVN2_9BACT</name>
<feature type="transmembrane region" description="Helical" evidence="1">
    <location>
        <begin position="52"/>
        <end position="73"/>
    </location>
</feature>
<feature type="transmembrane region" description="Helical" evidence="1">
    <location>
        <begin position="151"/>
        <end position="179"/>
    </location>
</feature>
<evidence type="ECO:0000313" key="3">
    <source>
        <dbReference type="Proteomes" id="UP000009374"/>
    </source>
</evidence>
<evidence type="ECO:0000256" key="1">
    <source>
        <dbReference type="SAM" id="Phobius"/>
    </source>
</evidence>
<feature type="transmembrane region" description="Helical" evidence="1">
    <location>
        <begin position="93"/>
        <end position="114"/>
    </location>
</feature>
<accession>C6HVN2</accession>
<reference evidence="2 3" key="1">
    <citation type="journal article" date="2009" name="Appl. Environ. Microbiol.">
        <title>Community genomic and proteomic analyses of chemoautotrophic iron-oxidizing "Leptospirillum rubarum" (Group II) and "Leptospirillum ferrodiazotrophum" (Group III) bacteria in acid mine drainage biofilms.</title>
        <authorList>
            <person name="Goltsman D.S."/>
            <person name="Denef V.J."/>
            <person name="Singer S.W."/>
            <person name="VerBerkmoes N.C."/>
            <person name="Lefsrud M."/>
            <person name="Mueller R.S."/>
            <person name="Dick G.J."/>
            <person name="Sun C.L."/>
            <person name="Wheeler K.E."/>
            <person name="Zemla A."/>
            <person name="Baker B.J."/>
            <person name="Hauser L."/>
            <person name="Land M."/>
            <person name="Shah M.B."/>
            <person name="Thelen M.P."/>
            <person name="Hettich R.L."/>
            <person name="Banfield J.F."/>
        </authorList>
    </citation>
    <scope>NUCLEOTIDE SEQUENCE [LARGE SCALE GENOMIC DNA]</scope>
</reference>
<evidence type="ECO:0008006" key="4">
    <source>
        <dbReference type="Google" id="ProtNLM"/>
    </source>
</evidence>
<keyword evidence="3" id="KW-1185">Reference proteome</keyword>
<sequence>MFVTITFIRWLHLVGAAALVGGMVLQLFVVSPLLSWVDPAIRGKLAKKATDFYLPVFWVSLSLLIITGAFVIFDRLVSLENMVFPYKNSYETFWLLKLSFVGGIALLGIVIAKISGEIRQTTREQLSQGQDSETALRLEGKKSRLRHTVGLLRNLNVILGIFVLLWAAVLQNIFGLLILR</sequence>